<feature type="region of interest" description="Disordered" evidence="1">
    <location>
        <begin position="45"/>
        <end position="73"/>
    </location>
</feature>
<dbReference type="AlphaFoldDB" id="A0AAU2H2N1"/>
<reference evidence="2" key="1">
    <citation type="submission" date="2022-10" db="EMBL/GenBank/DDBJ databases">
        <title>The complete genomes of actinobacterial strains from the NBC collection.</title>
        <authorList>
            <person name="Joergensen T.S."/>
            <person name="Alvarez Arevalo M."/>
            <person name="Sterndorff E.B."/>
            <person name="Faurdal D."/>
            <person name="Vuksanovic O."/>
            <person name="Mourched A.-S."/>
            <person name="Charusanti P."/>
            <person name="Shaw S."/>
            <person name="Blin K."/>
            <person name="Weber T."/>
        </authorList>
    </citation>
    <scope>NUCLEOTIDE SEQUENCE</scope>
    <source>
        <strain evidence="2">NBC_00060</strain>
    </source>
</reference>
<proteinExistence type="predicted"/>
<dbReference type="Pfam" id="PF06078">
    <property type="entry name" value="DUF937"/>
    <property type="match status" value="1"/>
</dbReference>
<evidence type="ECO:0000313" key="2">
    <source>
        <dbReference type="EMBL" id="WTU42339.1"/>
    </source>
</evidence>
<protein>
    <submittedName>
        <fullName evidence="2">DUF937 domain-containing protein</fullName>
    </submittedName>
</protein>
<dbReference type="InterPro" id="IPR009282">
    <property type="entry name" value="DUF937"/>
</dbReference>
<organism evidence="2">
    <name type="scientific">Streptomyces sp. NBC_00060</name>
    <dbReference type="NCBI Taxonomy" id="2975636"/>
    <lineage>
        <taxon>Bacteria</taxon>
        <taxon>Bacillati</taxon>
        <taxon>Actinomycetota</taxon>
        <taxon>Actinomycetes</taxon>
        <taxon>Kitasatosporales</taxon>
        <taxon>Streptomycetaceae</taxon>
        <taxon>Streptomyces</taxon>
    </lineage>
</organism>
<dbReference type="EMBL" id="CP108253">
    <property type="protein sequence ID" value="WTU42339.1"/>
    <property type="molecule type" value="Genomic_DNA"/>
</dbReference>
<evidence type="ECO:0000256" key="1">
    <source>
        <dbReference type="SAM" id="MobiDB-lite"/>
    </source>
</evidence>
<feature type="compositionally biased region" description="Low complexity" evidence="1">
    <location>
        <begin position="50"/>
        <end position="59"/>
    </location>
</feature>
<accession>A0AAU2H2N1</accession>
<name>A0AAU2H2N1_9ACTN</name>
<gene>
    <name evidence="2" type="ORF">OHV25_23575</name>
</gene>
<sequence>MSDDSSFKKDVLDELGDDGLQQLAQQLGTDPAGAQHVVESAAAELADGLPPDAVASEAAAPPPDARPEDAPLQGVATLGGLGAVGGGLAAGVLAKATKPVATAVAKKTGLPVATVTRGLELLVPVVLAVLSKRGAAGKGPR</sequence>